<keyword evidence="5" id="KW-0862">Zinc</keyword>
<dbReference type="SMART" id="SM00184">
    <property type="entry name" value="RING"/>
    <property type="match status" value="1"/>
</dbReference>
<evidence type="ECO:0000313" key="9">
    <source>
        <dbReference type="Proteomes" id="UP000186804"/>
    </source>
</evidence>
<keyword evidence="2" id="KW-0963">Cytoplasm</keyword>
<name>A0A1J4MQ11_9CRYT</name>
<accession>A0A1J4MQ11</accession>
<dbReference type="VEuPathDB" id="CryptoDB:cand_010960"/>
<keyword evidence="9" id="KW-1185">Reference proteome</keyword>
<evidence type="ECO:0000259" key="7">
    <source>
        <dbReference type="PROSITE" id="PS50089"/>
    </source>
</evidence>
<comment type="subcellular location">
    <subcellularLocation>
        <location evidence="1">Cytoplasm</location>
    </subcellularLocation>
</comment>
<keyword evidence="4 6" id="KW-0863">Zinc-finger</keyword>
<evidence type="ECO:0000256" key="6">
    <source>
        <dbReference type="PROSITE-ProRule" id="PRU00175"/>
    </source>
</evidence>
<dbReference type="InterPro" id="IPR039739">
    <property type="entry name" value="MAG2/RNF10"/>
</dbReference>
<dbReference type="RefSeq" id="XP_067068184.1">
    <property type="nucleotide sequence ID" value="XM_067211335.1"/>
</dbReference>
<dbReference type="InterPro" id="IPR017907">
    <property type="entry name" value="Znf_RING_CS"/>
</dbReference>
<keyword evidence="3" id="KW-0479">Metal-binding</keyword>
<dbReference type="Gene3D" id="3.30.40.10">
    <property type="entry name" value="Zinc/RING finger domain, C3HC4 (zinc finger)"/>
    <property type="match status" value="1"/>
</dbReference>
<organism evidence="8 9">
    <name type="scientific">Cryptosporidium andersoni</name>
    <dbReference type="NCBI Taxonomy" id="117008"/>
    <lineage>
        <taxon>Eukaryota</taxon>
        <taxon>Sar</taxon>
        <taxon>Alveolata</taxon>
        <taxon>Apicomplexa</taxon>
        <taxon>Conoidasida</taxon>
        <taxon>Coccidia</taxon>
        <taxon>Eucoccidiorida</taxon>
        <taxon>Eimeriorina</taxon>
        <taxon>Cryptosporidiidae</taxon>
        <taxon>Cryptosporidium</taxon>
    </lineage>
</organism>
<evidence type="ECO:0000256" key="1">
    <source>
        <dbReference type="ARBA" id="ARBA00004496"/>
    </source>
</evidence>
<dbReference type="GO" id="GO:0000976">
    <property type="term" value="F:transcription cis-regulatory region binding"/>
    <property type="evidence" value="ECO:0007669"/>
    <property type="project" value="TreeGrafter"/>
</dbReference>
<dbReference type="GO" id="GO:0008270">
    <property type="term" value="F:zinc ion binding"/>
    <property type="evidence" value="ECO:0007669"/>
    <property type="project" value="UniProtKB-KW"/>
</dbReference>
<proteinExistence type="predicted"/>
<comment type="caution">
    <text evidence="8">The sequence shown here is derived from an EMBL/GenBank/DDBJ whole genome shotgun (WGS) entry which is preliminary data.</text>
</comment>
<dbReference type="AlphaFoldDB" id="A0A1J4MQ11"/>
<evidence type="ECO:0000256" key="4">
    <source>
        <dbReference type="ARBA" id="ARBA00022771"/>
    </source>
</evidence>
<dbReference type="GO" id="GO:0045944">
    <property type="term" value="P:positive regulation of transcription by RNA polymerase II"/>
    <property type="evidence" value="ECO:0007669"/>
    <property type="project" value="TreeGrafter"/>
</dbReference>
<dbReference type="GeneID" id="92365281"/>
<evidence type="ECO:0000313" key="8">
    <source>
        <dbReference type="EMBL" id="OII76338.1"/>
    </source>
</evidence>
<dbReference type="PROSITE" id="PS50089">
    <property type="entry name" value="ZF_RING_2"/>
    <property type="match status" value="1"/>
</dbReference>
<gene>
    <name evidence="8" type="ORF">cand_010960</name>
</gene>
<dbReference type="PANTHER" id="PTHR12983">
    <property type="entry name" value="RING FINGER 10 FAMILY MEMBER"/>
    <property type="match status" value="1"/>
</dbReference>
<evidence type="ECO:0000256" key="2">
    <source>
        <dbReference type="ARBA" id="ARBA00022490"/>
    </source>
</evidence>
<dbReference type="InterPro" id="IPR001841">
    <property type="entry name" value="Znf_RING"/>
</dbReference>
<dbReference type="InterPro" id="IPR013083">
    <property type="entry name" value="Znf_RING/FYVE/PHD"/>
</dbReference>
<dbReference type="GO" id="GO:0005737">
    <property type="term" value="C:cytoplasm"/>
    <property type="evidence" value="ECO:0007669"/>
    <property type="project" value="UniProtKB-SubCell"/>
</dbReference>
<evidence type="ECO:0000256" key="3">
    <source>
        <dbReference type="ARBA" id="ARBA00022723"/>
    </source>
</evidence>
<dbReference type="SUPFAM" id="SSF57850">
    <property type="entry name" value="RING/U-box"/>
    <property type="match status" value="1"/>
</dbReference>
<dbReference type="EMBL" id="LRBS01000067">
    <property type="protein sequence ID" value="OII76338.1"/>
    <property type="molecule type" value="Genomic_DNA"/>
</dbReference>
<reference evidence="8 9" key="1">
    <citation type="submission" date="2016-10" db="EMBL/GenBank/DDBJ databases">
        <title>Reductive evolution of mitochondrial metabolism and differential evolution of invasion-related proteins in Cryptosporidium.</title>
        <authorList>
            <person name="Liu S."/>
            <person name="Roellig D.M."/>
            <person name="Guo Y."/>
            <person name="Li N."/>
            <person name="Frace M.A."/>
            <person name="Tang K."/>
            <person name="Zhang L."/>
            <person name="Feng Y."/>
            <person name="Xiao L."/>
        </authorList>
    </citation>
    <scope>NUCLEOTIDE SEQUENCE [LARGE SCALE GENOMIC DNA]</scope>
    <source>
        <strain evidence="8">30847</strain>
    </source>
</reference>
<sequence>MQRRHNGKSIDLSSSSLFKYKQYKPNLISKNNALMSNKQINIPSSCIYNKEQKITSSINLGRGGFVGLNCRIYLYSDRSGNGDCTKYKNYDDIITNFDRAIYWNDTALVDILYPDDEDFVQCPICLESDLVSPRITRCGHIFCWPCILRNIYEKDLKYLCHCKCPICFSSVILKELVPVRFQPIRVIKCGSTTNLCLLFREQSGLVAYLKSDYLRKIGLKKLLCEEDSGVQFQRICLLNSREDLLRNDLLMLESKRFKIFEDSEQENLESELFYIDECINIVRSNFKDFDQITYNKYNMDNKGHISIVYYNENELAQILAVNDSNRYSVSTRGSFSLSPTISLTQSSEKISSSSIYYFYQTYDGQLCFLDPFYLRVLCYEYGDIEDLPPILTDVLVIGMKELVLVDNIRKQYKYLNHLQPGSKIFLLHIDIIPFIKDETKRVFKKELYRRYSRLKNEIKTKNQIIGETHFCNKYHLFEESNDELNSLFNKNTTRSELIKSTFDINNVSIDTPEIAEDTNIQLEKYLLKCNSNEVGLTVENKYFANNNKFESTDAVFPTLVNNNSNISKIAENTDSFLNAVKFSKFDYDFPKLSKSFNLITK</sequence>
<dbReference type="Proteomes" id="UP000186804">
    <property type="component" value="Unassembled WGS sequence"/>
</dbReference>
<protein>
    <recommendedName>
        <fullName evidence="7">RING-type domain-containing protein</fullName>
    </recommendedName>
</protein>
<dbReference type="OrthoDB" id="302966at2759"/>
<feature type="domain" description="RING-type" evidence="7">
    <location>
        <begin position="122"/>
        <end position="167"/>
    </location>
</feature>
<dbReference type="PROSITE" id="PS00518">
    <property type="entry name" value="ZF_RING_1"/>
    <property type="match status" value="1"/>
</dbReference>
<dbReference type="PANTHER" id="PTHR12983:SF9">
    <property type="entry name" value="E3 UBIQUITIN-PROTEIN LIGASE RNF10"/>
    <property type="match status" value="1"/>
</dbReference>
<evidence type="ECO:0000256" key="5">
    <source>
        <dbReference type="ARBA" id="ARBA00022833"/>
    </source>
</evidence>